<accession>A0A8J3CQK6</accession>
<evidence type="ECO:0008006" key="3">
    <source>
        <dbReference type="Google" id="ProtNLM"/>
    </source>
</evidence>
<proteinExistence type="predicted"/>
<sequence length="114" mass="12505">MIHYGERLFRTVSTNGAGDVGSNTVFRYEQRDAILMGTYSGGKVDYGSLVGKVRKDGTLTFLYHHVTKSGALRSGKCESRPEILPCGKIRLYETWEWTSGMGAGGHGTSVIEEI</sequence>
<protein>
    <recommendedName>
        <fullName evidence="3">N-acetylglutamate synthase</fullName>
    </recommendedName>
</protein>
<comment type="caution">
    <text evidence="1">The sequence shown here is derived from an EMBL/GenBank/DDBJ whole genome shotgun (WGS) entry which is preliminary data.</text>
</comment>
<reference evidence="1" key="2">
    <citation type="submission" date="2020-09" db="EMBL/GenBank/DDBJ databases">
        <authorList>
            <person name="Sun Q."/>
            <person name="Kim S."/>
        </authorList>
    </citation>
    <scope>NUCLEOTIDE SEQUENCE</scope>
    <source>
        <strain evidence="1">KCTC 32513</strain>
    </source>
</reference>
<dbReference type="InterPro" id="IPR058595">
    <property type="entry name" value="Avidin-like"/>
</dbReference>
<dbReference type="EMBL" id="BMZH01000004">
    <property type="protein sequence ID" value="GHA92047.1"/>
    <property type="molecule type" value="Genomic_DNA"/>
</dbReference>
<keyword evidence="2" id="KW-1185">Reference proteome</keyword>
<gene>
    <name evidence="1" type="ORF">GCM10009069_14100</name>
</gene>
<organism evidence="1 2">
    <name type="scientific">Algimonas arctica</name>
    <dbReference type="NCBI Taxonomy" id="1479486"/>
    <lineage>
        <taxon>Bacteria</taxon>
        <taxon>Pseudomonadati</taxon>
        <taxon>Pseudomonadota</taxon>
        <taxon>Alphaproteobacteria</taxon>
        <taxon>Maricaulales</taxon>
        <taxon>Robiginitomaculaceae</taxon>
        <taxon>Algimonas</taxon>
    </lineage>
</organism>
<reference evidence="1" key="1">
    <citation type="journal article" date="2014" name="Int. J. Syst. Evol. Microbiol.">
        <title>Complete genome sequence of Corynebacterium casei LMG S-19264T (=DSM 44701T), isolated from a smear-ripened cheese.</title>
        <authorList>
            <consortium name="US DOE Joint Genome Institute (JGI-PGF)"/>
            <person name="Walter F."/>
            <person name="Albersmeier A."/>
            <person name="Kalinowski J."/>
            <person name="Ruckert C."/>
        </authorList>
    </citation>
    <scope>NUCLEOTIDE SEQUENCE</scope>
    <source>
        <strain evidence="1">KCTC 32513</strain>
    </source>
</reference>
<dbReference type="RefSeq" id="WP_189496828.1">
    <property type="nucleotide sequence ID" value="NZ_BMZH01000004.1"/>
</dbReference>
<evidence type="ECO:0000313" key="1">
    <source>
        <dbReference type="EMBL" id="GHA92047.1"/>
    </source>
</evidence>
<dbReference type="Proteomes" id="UP000634004">
    <property type="component" value="Unassembled WGS sequence"/>
</dbReference>
<dbReference type="AlphaFoldDB" id="A0A8J3CQK6"/>
<name>A0A8J3CQK6_9PROT</name>
<dbReference type="Pfam" id="PF26421">
    <property type="entry name" value="Avidin_like"/>
    <property type="match status" value="1"/>
</dbReference>
<evidence type="ECO:0000313" key="2">
    <source>
        <dbReference type="Proteomes" id="UP000634004"/>
    </source>
</evidence>